<sequence length="443" mass="48241">MTPPHFDQFGQPDATEIGHVRFGKEPSERTHHGHLVDGLLQRTAAIVVSPADCPCDNRRSHRLRKTPPAGKEICGCRNRSTPPRCTRLDATLAKIVNSAVDRRAFLLAAAGIAGLAGCAATEPVEPTKPAVPGRQAVDHQPGVVTPPSAETEFVAFDVTARDRKGLAEALRALSAPVAGATVTIAAGASLFDGRFGIERPRRLIWMPSFRGDVLDPQWCFGDLLVQVGADTREQIAAVLARQFPNLTPRWRLAGTHGQRNLFGFAEGAGNPDPTNTGLMDRCVWVQPGDDEPAWCAGGTYQVVRLIRLAMPIWDAEPIHVQERVIGRHKDTGAPLGWSIEDEIPNFAVDPDGEVIPLDAHIRRAYPHTGGENRILRRGHSYRRTETDVGQIFVCFQRDVELGFATIQRRLAGEALEKYLLPFGGGYYFVLPGGGDFVGQAMLA</sequence>
<dbReference type="GO" id="GO:0020037">
    <property type="term" value="F:heme binding"/>
    <property type="evidence" value="ECO:0007669"/>
    <property type="project" value="InterPro"/>
</dbReference>
<dbReference type="SUPFAM" id="SSF54909">
    <property type="entry name" value="Dimeric alpha+beta barrel"/>
    <property type="match status" value="1"/>
</dbReference>
<dbReference type="NCBIfam" id="TIGR01413">
    <property type="entry name" value="Dyp_perox_fam"/>
    <property type="match status" value="1"/>
</dbReference>
<organism evidence="11">
    <name type="scientific">uncultured soil bacterium</name>
    <dbReference type="NCBI Taxonomy" id="164851"/>
    <lineage>
        <taxon>Bacteria</taxon>
        <taxon>environmental samples</taxon>
    </lineage>
</organism>
<evidence type="ECO:0000256" key="4">
    <source>
        <dbReference type="ARBA" id="ARBA00022723"/>
    </source>
</evidence>
<evidence type="ECO:0000256" key="3">
    <source>
        <dbReference type="ARBA" id="ARBA00022617"/>
    </source>
</evidence>
<dbReference type="InterPro" id="IPR048328">
    <property type="entry name" value="Dyp_perox_C"/>
</dbReference>
<feature type="domain" description="Dyp-type peroxidase C-terminal" evidence="10">
    <location>
        <begin position="258"/>
        <end position="432"/>
    </location>
</feature>
<keyword evidence="2" id="KW-0575">Peroxidase</keyword>
<proteinExistence type="predicted"/>
<dbReference type="GO" id="GO:0005829">
    <property type="term" value="C:cytosol"/>
    <property type="evidence" value="ECO:0007669"/>
    <property type="project" value="TreeGrafter"/>
</dbReference>
<evidence type="ECO:0000256" key="8">
    <source>
        <dbReference type="SAM" id="MobiDB-lite"/>
    </source>
</evidence>
<name>B7T1E2_9BACT</name>
<keyword evidence="4" id="KW-0479">Metal-binding</keyword>
<evidence type="ECO:0000256" key="2">
    <source>
        <dbReference type="ARBA" id="ARBA00022559"/>
    </source>
</evidence>
<feature type="region of interest" description="Disordered" evidence="8">
    <location>
        <begin position="125"/>
        <end position="144"/>
    </location>
</feature>
<feature type="domain" description="Dyp-type peroxidase N-terminal" evidence="9">
    <location>
        <begin position="175"/>
        <end position="241"/>
    </location>
</feature>
<dbReference type="GO" id="GO:0004601">
    <property type="term" value="F:peroxidase activity"/>
    <property type="evidence" value="ECO:0007669"/>
    <property type="project" value="UniProtKB-KW"/>
</dbReference>
<evidence type="ECO:0000256" key="7">
    <source>
        <dbReference type="ARBA" id="ARBA00023004"/>
    </source>
</evidence>
<dbReference type="PANTHER" id="PTHR30521">
    <property type="entry name" value="DEFERROCHELATASE/PEROXIDASE"/>
    <property type="match status" value="1"/>
</dbReference>
<comment type="cofactor">
    <cofactor evidence="1">
        <name>heme b</name>
        <dbReference type="ChEBI" id="CHEBI:60344"/>
    </cofactor>
</comment>
<keyword evidence="6" id="KW-0560">Oxidoreductase</keyword>
<dbReference type="PROSITE" id="PS51404">
    <property type="entry name" value="DYP_PEROXIDASE"/>
    <property type="match status" value="1"/>
</dbReference>
<evidence type="ECO:0000256" key="1">
    <source>
        <dbReference type="ARBA" id="ARBA00001970"/>
    </source>
</evidence>
<gene>
    <name evidence="11" type="primary">teg17</name>
</gene>
<evidence type="ECO:0000256" key="5">
    <source>
        <dbReference type="ARBA" id="ARBA00022729"/>
    </source>
</evidence>
<dbReference type="InterPro" id="IPR006314">
    <property type="entry name" value="Dyp_peroxidase"/>
</dbReference>
<dbReference type="Pfam" id="PF04261">
    <property type="entry name" value="Dyp_perox_N"/>
    <property type="match status" value="1"/>
</dbReference>
<keyword evidence="5" id="KW-0732">Signal</keyword>
<dbReference type="InterPro" id="IPR048327">
    <property type="entry name" value="Dyp_perox_N"/>
</dbReference>
<dbReference type="AlphaFoldDB" id="B7T1E2"/>
<keyword evidence="7" id="KW-0408">Iron</keyword>
<reference evidence="11" key="1">
    <citation type="journal article" date="2008" name="Proc. Natl. Acad. Sci. U.S.A.">
        <title>Cloning and characterization of new glycopeptide gene clusters found in an environmental DNA megalibrary.</title>
        <authorList>
            <person name="Banik J.J."/>
            <person name="Brady S.F."/>
        </authorList>
    </citation>
    <scope>NUCLEOTIDE SEQUENCE</scope>
</reference>
<dbReference type="PANTHER" id="PTHR30521:SF4">
    <property type="entry name" value="DEFERROCHELATASE"/>
    <property type="match status" value="1"/>
</dbReference>
<accession>B7T1E2</accession>
<evidence type="ECO:0000256" key="6">
    <source>
        <dbReference type="ARBA" id="ARBA00023002"/>
    </source>
</evidence>
<evidence type="ECO:0000259" key="9">
    <source>
        <dbReference type="Pfam" id="PF04261"/>
    </source>
</evidence>
<dbReference type="InterPro" id="IPR011008">
    <property type="entry name" value="Dimeric_a/b-barrel"/>
</dbReference>
<dbReference type="GO" id="GO:0046872">
    <property type="term" value="F:metal ion binding"/>
    <property type="evidence" value="ECO:0007669"/>
    <property type="project" value="UniProtKB-KW"/>
</dbReference>
<evidence type="ECO:0000259" key="10">
    <source>
        <dbReference type="Pfam" id="PF20628"/>
    </source>
</evidence>
<keyword evidence="3" id="KW-0349">Heme</keyword>
<evidence type="ECO:0000313" key="11">
    <source>
        <dbReference type="EMBL" id="ACJ61000.1"/>
    </source>
</evidence>
<dbReference type="Pfam" id="PF20628">
    <property type="entry name" value="Dyp_perox_C"/>
    <property type="match status" value="1"/>
</dbReference>
<protein>
    <submittedName>
        <fullName evidence="11">Teg17</fullName>
    </submittedName>
</protein>
<dbReference type="EMBL" id="EU874253">
    <property type="protein sequence ID" value="ACJ61000.1"/>
    <property type="molecule type" value="Genomic_DNA"/>
</dbReference>